<dbReference type="Pfam" id="PF01396">
    <property type="entry name" value="Zn_ribbon_Top1"/>
    <property type="match status" value="1"/>
</dbReference>
<dbReference type="Gene3D" id="3.30.65.10">
    <property type="entry name" value="Bacterial Topoisomerase I, domain 1"/>
    <property type="match status" value="1"/>
</dbReference>
<gene>
    <name evidence="4" type="ORF">BVG16_01170</name>
</gene>
<feature type="transmembrane region" description="Helical" evidence="1">
    <location>
        <begin position="14"/>
        <end position="33"/>
    </location>
</feature>
<feature type="transmembrane region" description="Helical" evidence="1">
    <location>
        <begin position="39"/>
        <end position="60"/>
    </location>
</feature>
<sequence length="243" mass="26985">MARRKSKAKQQEEFIQSLLGLIVLGSIFGTFYFTDSLTASVIVCLLSVSVYIGVMIRIGVKKAERLKRSGIADIDNMDGVQFEKYLGYLFQAHGYKTEVTKTIGDYGADLILQKEGKKIVVQAKRYSKNVGIKAVQEAQASIAYYAASEAWVISNSDYTAAAYDLAKSNKVRLIHREELIEMILALNPGTAPVASEVIEDHPTREIPCPRCGANLVLRSGSRGQFYGCRSFPKCRHTQQVEFT</sequence>
<dbReference type="AlphaFoldDB" id="A0A1T2XM91"/>
<organism evidence="4 5">
    <name type="scientific">Paenibacillus selenitireducens</name>
    <dbReference type="NCBI Taxonomy" id="1324314"/>
    <lineage>
        <taxon>Bacteria</taxon>
        <taxon>Bacillati</taxon>
        <taxon>Bacillota</taxon>
        <taxon>Bacilli</taxon>
        <taxon>Bacillales</taxon>
        <taxon>Paenibacillaceae</taxon>
        <taxon>Paenibacillus</taxon>
    </lineage>
</organism>
<dbReference type="GO" id="GO:0009307">
    <property type="term" value="P:DNA restriction-modification system"/>
    <property type="evidence" value="ECO:0007669"/>
    <property type="project" value="InterPro"/>
</dbReference>
<dbReference type="SUPFAM" id="SSF52980">
    <property type="entry name" value="Restriction endonuclease-like"/>
    <property type="match status" value="1"/>
</dbReference>
<dbReference type="InterPro" id="IPR013498">
    <property type="entry name" value="Topo_IA_Znf"/>
</dbReference>
<comment type="caution">
    <text evidence="4">The sequence shown here is derived from an EMBL/GenBank/DDBJ whole genome shotgun (WGS) entry which is preliminary data.</text>
</comment>
<keyword evidence="1" id="KW-1133">Transmembrane helix</keyword>
<keyword evidence="1" id="KW-0812">Transmembrane</keyword>
<keyword evidence="1" id="KW-0472">Membrane</keyword>
<dbReference type="STRING" id="1324314.BVG16_01170"/>
<evidence type="ECO:0000259" key="3">
    <source>
        <dbReference type="Pfam" id="PF04471"/>
    </source>
</evidence>
<name>A0A1T2XM91_9BACL</name>
<feature type="domain" description="DNA topoisomerase type IA zn finger" evidence="2">
    <location>
        <begin position="208"/>
        <end position="240"/>
    </location>
</feature>
<dbReference type="GO" id="GO:0015666">
    <property type="term" value="F:restriction endodeoxyribonuclease activity"/>
    <property type="evidence" value="ECO:0007669"/>
    <property type="project" value="TreeGrafter"/>
</dbReference>
<dbReference type="SUPFAM" id="SSF57783">
    <property type="entry name" value="Zinc beta-ribbon"/>
    <property type="match status" value="1"/>
</dbReference>
<dbReference type="InterPro" id="IPR052906">
    <property type="entry name" value="Type_IV_Methyl-Rstrct_Enzyme"/>
</dbReference>
<reference evidence="4 5" key="1">
    <citation type="submission" date="2017-01" db="EMBL/GenBank/DDBJ databases">
        <title>Genome analysis of Paenibacillus selenitrireducens ES3-24.</title>
        <authorList>
            <person name="Xu D."/>
            <person name="Yao R."/>
            <person name="Zheng S."/>
        </authorList>
    </citation>
    <scope>NUCLEOTIDE SEQUENCE [LARGE SCALE GENOMIC DNA]</scope>
    <source>
        <strain evidence="4 5">ES3-24</strain>
    </source>
</reference>
<keyword evidence="5" id="KW-1185">Reference proteome</keyword>
<dbReference type="OrthoDB" id="9797274at2"/>
<dbReference type="InterPro" id="IPR011335">
    <property type="entry name" value="Restrct_endonuc-II-like"/>
</dbReference>
<dbReference type="RefSeq" id="WP_078496711.1">
    <property type="nucleotide sequence ID" value="NZ_MSZX01000001.1"/>
</dbReference>
<dbReference type="GO" id="GO:0003677">
    <property type="term" value="F:DNA binding"/>
    <property type="evidence" value="ECO:0007669"/>
    <property type="project" value="InterPro"/>
</dbReference>
<dbReference type="Gene3D" id="3.40.1350.10">
    <property type="match status" value="1"/>
</dbReference>
<protein>
    <recommendedName>
        <fullName evidence="6">Restriction endonuclease</fullName>
    </recommendedName>
</protein>
<dbReference type="InterPro" id="IPR007560">
    <property type="entry name" value="Restrct_endonuc_IV_Mrr"/>
</dbReference>
<proteinExistence type="predicted"/>
<accession>A0A1T2XM91</accession>
<dbReference type="InterPro" id="IPR011856">
    <property type="entry name" value="tRNA_endonuc-like_dom_sf"/>
</dbReference>
<evidence type="ECO:0000313" key="4">
    <source>
        <dbReference type="EMBL" id="OPA80989.1"/>
    </source>
</evidence>
<dbReference type="GO" id="GO:0003916">
    <property type="term" value="F:DNA topoisomerase activity"/>
    <property type="evidence" value="ECO:0007669"/>
    <property type="project" value="InterPro"/>
</dbReference>
<dbReference type="PANTHER" id="PTHR30015:SF6">
    <property type="entry name" value="SLL1429 PROTEIN"/>
    <property type="match status" value="1"/>
</dbReference>
<evidence type="ECO:0000259" key="2">
    <source>
        <dbReference type="Pfam" id="PF01396"/>
    </source>
</evidence>
<evidence type="ECO:0000256" key="1">
    <source>
        <dbReference type="SAM" id="Phobius"/>
    </source>
</evidence>
<dbReference type="GO" id="GO:0006265">
    <property type="term" value="P:DNA topological change"/>
    <property type="evidence" value="ECO:0007669"/>
    <property type="project" value="InterPro"/>
</dbReference>
<dbReference type="EMBL" id="MSZX01000001">
    <property type="protein sequence ID" value="OPA80989.1"/>
    <property type="molecule type" value="Genomic_DNA"/>
</dbReference>
<evidence type="ECO:0008006" key="6">
    <source>
        <dbReference type="Google" id="ProtNLM"/>
    </source>
</evidence>
<dbReference type="GO" id="GO:0005694">
    <property type="term" value="C:chromosome"/>
    <property type="evidence" value="ECO:0007669"/>
    <property type="project" value="InterPro"/>
</dbReference>
<dbReference type="Pfam" id="PF04471">
    <property type="entry name" value="Mrr_cat"/>
    <property type="match status" value="1"/>
</dbReference>
<dbReference type="PANTHER" id="PTHR30015">
    <property type="entry name" value="MRR RESTRICTION SYSTEM PROTEIN"/>
    <property type="match status" value="1"/>
</dbReference>
<feature type="domain" description="Restriction endonuclease type IV Mrr" evidence="3">
    <location>
        <begin position="74"/>
        <end position="183"/>
    </location>
</feature>
<evidence type="ECO:0000313" key="5">
    <source>
        <dbReference type="Proteomes" id="UP000190188"/>
    </source>
</evidence>
<dbReference type="Proteomes" id="UP000190188">
    <property type="component" value="Unassembled WGS sequence"/>
</dbReference>